<proteinExistence type="predicted"/>
<organism evidence="1 2">
    <name type="scientific">Anisodus acutangulus</name>
    <dbReference type="NCBI Taxonomy" id="402998"/>
    <lineage>
        <taxon>Eukaryota</taxon>
        <taxon>Viridiplantae</taxon>
        <taxon>Streptophyta</taxon>
        <taxon>Embryophyta</taxon>
        <taxon>Tracheophyta</taxon>
        <taxon>Spermatophyta</taxon>
        <taxon>Magnoliopsida</taxon>
        <taxon>eudicotyledons</taxon>
        <taxon>Gunneridae</taxon>
        <taxon>Pentapetalae</taxon>
        <taxon>asterids</taxon>
        <taxon>lamiids</taxon>
        <taxon>Solanales</taxon>
        <taxon>Solanaceae</taxon>
        <taxon>Solanoideae</taxon>
        <taxon>Hyoscyameae</taxon>
        <taxon>Anisodus</taxon>
    </lineage>
</organism>
<name>A0A9Q1MWV5_9SOLA</name>
<accession>A0A9Q1MWV5</accession>
<dbReference type="Proteomes" id="UP001152561">
    <property type="component" value="Unassembled WGS sequence"/>
</dbReference>
<evidence type="ECO:0000313" key="1">
    <source>
        <dbReference type="EMBL" id="KAJ8570679.1"/>
    </source>
</evidence>
<dbReference type="OrthoDB" id="10532933at2759"/>
<gene>
    <name evidence="1" type="ORF">K7X08_037651</name>
</gene>
<sequence>MVYLTYPEVDPTHPIFPGKAFSLSLSRLIPNIVSRCKSLLRPSLARPSLSRVEVAPSLITYRRKASHMSGLETIREEINEGSDDDT</sequence>
<dbReference type="AlphaFoldDB" id="A0A9Q1MWV5"/>
<comment type="caution">
    <text evidence="1">The sequence shown here is derived from an EMBL/GenBank/DDBJ whole genome shotgun (WGS) entry which is preliminary data.</text>
</comment>
<dbReference type="EMBL" id="JAJAGQ010000002">
    <property type="protein sequence ID" value="KAJ8570679.1"/>
    <property type="molecule type" value="Genomic_DNA"/>
</dbReference>
<evidence type="ECO:0000313" key="2">
    <source>
        <dbReference type="Proteomes" id="UP001152561"/>
    </source>
</evidence>
<protein>
    <submittedName>
        <fullName evidence="1">Uncharacterized protein</fullName>
    </submittedName>
</protein>
<reference evidence="2" key="1">
    <citation type="journal article" date="2023" name="Proc. Natl. Acad. Sci. U.S.A.">
        <title>Genomic and structural basis for evolution of tropane alkaloid biosynthesis.</title>
        <authorList>
            <person name="Wanga Y.-J."/>
            <person name="Taina T."/>
            <person name="Yua J.-Y."/>
            <person name="Lia J."/>
            <person name="Xua B."/>
            <person name="Chenc J."/>
            <person name="D'Auriad J.C."/>
            <person name="Huanga J.-P."/>
            <person name="Huanga S.-X."/>
        </authorList>
    </citation>
    <scope>NUCLEOTIDE SEQUENCE [LARGE SCALE GENOMIC DNA]</scope>
    <source>
        <strain evidence="2">cv. KIB-2019</strain>
    </source>
</reference>
<keyword evidence="2" id="KW-1185">Reference proteome</keyword>